<keyword evidence="1" id="KW-1133">Transmembrane helix</keyword>
<organism evidence="2 3">
    <name type="scientific">Paraburkholderia tuberum</name>
    <dbReference type="NCBI Taxonomy" id="157910"/>
    <lineage>
        <taxon>Bacteria</taxon>
        <taxon>Pseudomonadati</taxon>
        <taxon>Pseudomonadota</taxon>
        <taxon>Betaproteobacteria</taxon>
        <taxon>Burkholderiales</taxon>
        <taxon>Burkholderiaceae</taxon>
        <taxon>Paraburkholderia</taxon>
    </lineage>
</organism>
<feature type="transmembrane region" description="Helical" evidence="1">
    <location>
        <begin position="137"/>
        <end position="165"/>
    </location>
</feature>
<dbReference type="STRING" id="157910.SAMN05445850_7296"/>
<evidence type="ECO:0008006" key="4">
    <source>
        <dbReference type="Google" id="ProtNLM"/>
    </source>
</evidence>
<feature type="transmembrane region" description="Helical" evidence="1">
    <location>
        <begin position="196"/>
        <end position="215"/>
    </location>
</feature>
<keyword evidence="3" id="KW-1185">Reference proteome</keyword>
<feature type="transmembrane region" description="Helical" evidence="1">
    <location>
        <begin position="275"/>
        <end position="294"/>
    </location>
</feature>
<gene>
    <name evidence="2" type="ORF">SAMN05445850_7296</name>
</gene>
<keyword evidence="1" id="KW-0812">Transmembrane</keyword>
<feature type="transmembrane region" description="Helical" evidence="1">
    <location>
        <begin position="20"/>
        <end position="37"/>
    </location>
</feature>
<dbReference type="Proteomes" id="UP000199365">
    <property type="component" value="Unassembled WGS sequence"/>
</dbReference>
<evidence type="ECO:0000256" key="1">
    <source>
        <dbReference type="SAM" id="Phobius"/>
    </source>
</evidence>
<keyword evidence="1" id="KW-0472">Membrane</keyword>
<feature type="transmembrane region" description="Helical" evidence="1">
    <location>
        <begin position="248"/>
        <end position="269"/>
    </location>
</feature>
<proteinExistence type="predicted"/>
<reference evidence="3" key="1">
    <citation type="submission" date="2016-10" db="EMBL/GenBank/DDBJ databases">
        <authorList>
            <person name="Varghese N."/>
            <person name="Submissions S."/>
        </authorList>
    </citation>
    <scope>NUCLEOTIDE SEQUENCE [LARGE SCALE GENOMIC DNA]</scope>
    <source>
        <strain evidence="3">DUS833</strain>
    </source>
</reference>
<evidence type="ECO:0000313" key="2">
    <source>
        <dbReference type="EMBL" id="SDR60396.1"/>
    </source>
</evidence>
<protein>
    <recommendedName>
        <fullName evidence="4">EpsG family protein</fullName>
    </recommendedName>
</protein>
<accession>A0A1H1KDT9</accession>
<dbReference type="EMBL" id="FNKX01000003">
    <property type="protein sequence ID" value="SDR60396.1"/>
    <property type="molecule type" value="Genomic_DNA"/>
</dbReference>
<dbReference type="AlphaFoldDB" id="A0A1H1KDT9"/>
<name>A0A1H1KDT9_9BURK</name>
<dbReference type="RefSeq" id="WP_090811668.1">
    <property type="nucleotide sequence ID" value="NZ_FNKX01000003.1"/>
</dbReference>
<sequence>MRIVKLPGIIGRNASPGVSAVVWFILFIALYAISAFHQSTLPARFLLDELVIFDRMKTVTAFRAFGDSFDNLAWLFNFFGLRSFSISLIGFLASTIGMFVAVWRSGVTSLKPAEFFLVAFWLANQTVYIGVPSKEIIISVLVLLMLFYSSSRAILVLFVVLAALVAVYFRSYWGITLAATVFLYIAPNGFRRPVSLIFFALAMFVMVAFVFQKAYGESLDFARQNANEWRDPEEVGSMIVQFIPGSGMFIGVANVAITLATFVLPVRLITSGSPLQMLGGIGVFFTFAMAFVRYRSAAALFPMGRFETLCFCFLVSFLSTQAIFEPDYGSFLRHLSPVSPMIMFLVLRLSYDEHITVSAQSASRVNDGAHHQSTLSKHRSAS</sequence>
<feature type="transmembrane region" description="Helical" evidence="1">
    <location>
        <begin position="84"/>
        <end position="103"/>
    </location>
</feature>
<evidence type="ECO:0000313" key="3">
    <source>
        <dbReference type="Proteomes" id="UP000199365"/>
    </source>
</evidence>